<evidence type="ECO:0000259" key="5">
    <source>
        <dbReference type="PROSITE" id="PS50977"/>
    </source>
</evidence>
<sequence>MAKTAGVSVGSLYQYFPSKDAIIAELIRAMRQSMRDDIISTVAFCADRPLRFSIARMVRAVIHHHTHANRRIDVLEHLERHLPPDPQARQMLDEMRSAIAQMLARHHIPQPAQAASDLLNLIFGMAHPALHNGETNFDALANRIEPAALGYLGITP</sequence>
<reference evidence="6 7" key="1">
    <citation type="submission" date="2015-05" db="EMBL/GenBank/DDBJ databases">
        <authorList>
            <person name="Wang D.B."/>
            <person name="Wang M."/>
        </authorList>
    </citation>
    <scope>NUCLEOTIDE SEQUENCE [LARGE SCALE GENOMIC DNA]</scope>
    <source>
        <strain evidence="6 7">IMCC 12053</strain>
    </source>
</reference>
<dbReference type="KEGG" id="cmar:IMCC12053_1175"/>
<organism evidence="6 7">
    <name type="scientific">Celeribacter marinus</name>
    <dbReference type="NCBI Taxonomy" id="1397108"/>
    <lineage>
        <taxon>Bacteria</taxon>
        <taxon>Pseudomonadati</taxon>
        <taxon>Pseudomonadota</taxon>
        <taxon>Alphaproteobacteria</taxon>
        <taxon>Rhodobacterales</taxon>
        <taxon>Roseobacteraceae</taxon>
        <taxon>Celeribacter</taxon>
    </lineage>
</organism>
<comment type="caution">
    <text evidence="4">Lacks conserved residue(s) required for the propagation of feature annotation.</text>
</comment>
<evidence type="ECO:0000313" key="7">
    <source>
        <dbReference type="Proteomes" id="UP000064920"/>
    </source>
</evidence>
<evidence type="ECO:0000256" key="4">
    <source>
        <dbReference type="PROSITE-ProRule" id="PRU00335"/>
    </source>
</evidence>
<name>A0A0P0A9B7_9RHOB</name>
<evidence type="ECO:0000313" key="6">
    <source>
        <dbReference type="EMBL" id="ALI55123.1"/>
    </source>
</evidence>
<evidence type="ECO:0000256" key="3">
    <source>
        <dbReference type="ARBA" id="ARBA00023163"/>
    </source>
</evidence>
<dbReference type="InterPro" id="IPR001647">
    <property type="entry name" value="HTH_TetR"/>
</dbReference>
<gene>
    <name evidence="6" type="ORF">IMCC12053_1175</name>
</gene>
<dbReference type="PANTHER" id="PTHR30055">
    <property type="entry name" value="HTH-TYPE TRANSCRIPTIONAL REGULATOR RUTR"/>
    <property type="match status" value="1"/>
</dbReference>
<keyword evidence="2 4" id="KW-0238">DNA-binding</keyword>
<dbReference type="GO" id="GO:0003700">
    <property type="term" value="F:DNA-binding transcription factor activity"/>
    <property type="evidence" value="ECO:0007669"/>
    <property type="project" value="TreeGrafter"/>
</dbReference>
<accession>A0A0P0A9B7</accession>
<dbReference type="Gene3D" id="1.10.357.10">
    <property type="entry name" value="Tetracycline Repressor, domain 2"/>
    <property type="match status" value="1"/>
</dbReference>
<keyword evidence="7" id="KW-1185">Reference proteome</keyword>
<proteinExistence type="predicted"/>
<dbReference type="EMBL" id="CP012023">
    <property type="protein sequence ID" value="ALI55123.1"/>
    <property type="molecule type" value="Genomic_DNA"/>
</dbReference>
<feature type="domain" description="HTH tetR-type" evidence="5">
    <location>
        <begin position="1"/>
        <end position="34"/>
    </location>
</feature>
<evidence type="ECO:0000256" key="1">
    <source>
        <dbReference type="ARBA" id="ARBA00023015"/>
    </source>
</evidence>
<evidence type="ECO:0000256" key="2">
    <source>
        <dbReference type="ARBA" id="ARBA00023125"/>
    </source>
</evidence>
<dbReference type="GO" id="GO:0000976">
    <property type="term" value="F:transcription cis-regulatory region binding"/>
    <property type="evidence" value="ECO:0007669"/>
    <property type="project" value="TreeGrafter"/>
</dbReference>
<protein>
    <submittedName>
        <fullName evidence="6">Transcriptional regulator, TetR family</fullName>
    </submittedName>
</protein>
<dbReference type="SUPFAM" id="SSF46689">
    <property type="entry name" value="Homeodomain-like"/>
    <property type="match status" value="1"/>
</dbReference>
<dbReference type="AlphaFoldDB" id="A0A0P0A9B7"/>
<dbReference type="Proteomes" id="UP000064920">
    <property type="component" value="Chromosome"/>
</dbReference>
<dbReference type="PANTHER" id="PTHR30055:SF234">
    <property type="entry name" value="HTH-TYPE TRANSCRIPTIONAL REGULATOR BETI"/>
    <property type="match status" value="1"/>
</dbReference>
<keyword evidence="1" id="KW-0805">Transcription regulation</keyword>
<dbReference type="Pfam" id="PF00440">
    <property type="entry name" value="TetR_N"/>
    <property type="match status" value="1"/>
</dbReference>
<dbReference type="InterPro" id="IPR009057">
    <property type="entry name" value="Homeodomain-like_sf"/>
</dbReference>
<dbReference type="InterPro" id="IPR050109">
    <property type="entry name" value="HTH-type_TetR-like_transc_reg"/>
</dbReference>
<dbReference type="PATRIC" id="fig|1397108.4.peg.1204"/>
<keyword evidence="3" id="KW-0804">Transcription</keyword>
<dbReference type="STRING" id="1397108.IMCC12053_1175"/>
<dbReference type="PROSITE" id="PS50977">
    <property type="entry name" value="HTH_TETR_2"/>
    <property type="match status" value="1"/>
</dbReference>